<feature type="compositionally biased region" description="Polar residues" evidence="1">
    <location>
        <begin position="14"/>
        <end position="24"/>
    </location>
</feature>
<gene>
    <name evidence="2" type="ORF">BjapCC829_09710</name>
</gene>
<proteinExistence type="predicted"/>
<protein>
    <submittedName>
        <fullName evidence="2">Uncharacterized protein</fullName>
    </submittedName>
</protein>
<sequence length="86" mass="9705">MNALRHGLAAKQPGSDQTWDQRSSATPADIFARIVQIENERLKLASSTEELMAAQLPQLVLEKLERLSALDRYLQRALWMLTKAAE</sequence>
<dbReference type="Proteomes" id="UP001430990">
    <property type="component" value="Chromosome"/>
</dbReference>
<name>A0ABY3QRY1_9BRAD</name>
<dbReference type="EMBL" id="CP088100">
    <property type="protein sequence ID" value="UFW88743.1"/>
    <property type="molecule type" value="Genomic_DNA"/>
</dbReference>
<accession>A0ABY3QRY1</accession>
<evidence type="ECO:0000313" key="2">
    <source>
        <dbReference type="EMBL" id="UFW88743.1"/>
    </source>
</evidence>
<reference evidence="2" key="1">
    <citation type="submission" date="2021-11" db="EMBL/GenBank/DDBJ databases">
        <title>Australian commercial rhizobial inoculants.</title>
        <authorList>
            <person name="Kohlmeier M.G."/>
            <person name="O'Hara G.W."/>
            <person name="Colombi E."/>
            <person name="Ramsay J.P."/>
            <person name="Terpolilli J."/>
        </authorList>
    </citation>
    <scope>NUCLEOTIDE SEQUENCE</scope>
    <source>
        <strain evidence="2">CC829</strain>
    </source>
</reference>
<keyword evidence="3" id="KW-1185">Reference proteome</keyword>
<feature type="region of interest" description="Disordered" evidence="1">
    <location>
        <begin position="1"/>
        <end position="24"/>
    </location>
</feature>
<evidence type="ECO:0000256" key="1">
    <source>
        <dbReference type="SAM" id="MobiDB-lite"/>
    </source>
</evidence>
<dbReference type="RefSeq" id="WP_231144335.1">
    <property type="nucleotide sequence ID" value="NZ_CP088100.1"/>
</dbReference>
<evidence type="ECO:0000313" key="3">
    <source>
        <dbReference type="Proteomes" id="UP001430990"/>
    </source>
</evidence>
<organism evidence="2 3">
    <name type="scientific">Bradyrhizobium barranii</name>
    <dbReference type="NCBI Taxonomy" id="2992140"/>
    <lineage>
        <taxon>Bacteria</taxon>
        <taxon>Pseudomonadati</taxon>
        <taxon>Pseudomonadota</taxon>
        <taxon>Alphaproteobacteria</taxon>
        <taxon>Hyphomicrobiales</taxon>
        <taxon>Nitrobacteraceae</taxon>
        <taxon>Bradyrhizobium</taxon>
    </lineage>
</organism>